<name>A0A940WYM9_9BACI</name>
<comment type="caution">
    <text evidence="7">The sequence shown here is derived from an EMBL/GenBank/DDBJ whole genome shotgun (WGS) entry which is preliminary data.</text>
</comment>
<dbReference type="Pfam" id="PF17932">
    <property type="entry name" value="TetR_C_24"/>
    <property type="match status" value="1"/>
</dbReference>
<dbReference type="Gene3D" id="1.10.357.10">
    <property type="entry name" value="Tetracycline Repressor, domain 2"/>
    <property type="match status" value="1"/>
</dbReference>
<dbReference type="EMBL" id="JAGKSQ010000010">
    <property type="protein sequence ID" value="MBP3953178.1"/>
    <property type="molecule type" value="Genomic_DNA"/>
</dbReference>
<keyword evidence="1" id="KW-0678">Repressor</keyword>
<keyword evidence="2" id="KW-0805">Transcription regulation</keyword>
<dbReference type="InterPro" id="IPR041490">
    <property type="entry name" value="KstR2_TetR_C"/>
</dbReference>
<dbReference type="PROSITE" id="PS50977">
    <property type="entry name" value="HTH_TETR_2"/>
    <property type="match status" value="1"/>
</dbReference>
<evidence type="ECO:0000256" key="1">
    <source>
        <dbReference type="ARBA" id="ARBA00022491"/>
    </source>
</evidence>
<organism evidence="7 8">
    <name type="scientific">Halalkalibacter suaedae</name>
    <dbReference type="NCBI Taxonomy" id="2822140"/>
    <lineage>
        <taxon>Bacteria</taxon>
        <taxon>Bacillati</taxon>
        <taxon>Bacillota</taxon>
        <taxon>Bacilli</taxon>
        <taxon>Bacillales</taxon>
        <taxon>Bacillaceae</taxon>
        <taxon>Halalkalibacter</taxon>
    </lineage>
</organism>
<dbReference type="GO" id="GO:0003677">
    <property type="term" value="F:DNA binding"/>
    <property type="evidence" value="ECO:0007669"/>
    <property type="project" value="UniProtKB-UniRule"/>
</dbReference>
<dbReference type="RefSeq" id="WP_210599033.1">
    <property type="nucleotide sequence ID" value="NZ_JAGKSQ010000010.1"/>
</dbReference>
<dbReference type="GO" id="GO:0045892">
    <property type="term" value="P:negative regulation of DNA-templated transcription"/>
    <property type="evidence" value="ECO:0007669"/>
    <property type="project" value="UniProtKB-ARBA"/>
</dbReference>
<evidence type="ECO:0000256" key="4">
    <source>
        <dbReference type="ARBA" id="ARBA00023163"/>
    </source>
</evidence>
<dbReference type="PRINTS" id="PR00455">
    <property type="entry name" value="HTHTETR"/>
</dbReference>
<dbReference type="InterPro" id="IPR050624">
    <property type="entry name" value="HTH-type_Tx_Regulator"/>
</dbReference>
<dbReference type="PANTHER" id="PTHR43479:SF11">
    <property type="entry name" value="ACREF_ENVCD OPERON REPRESSOR-RELATED"/>
    <property type="match status" value="1"/>
</dbReference>
<dbReference type="Gene3D" id="1.10.10.60">
    <property type="entry name" value="Homeodomain-like"/>
    <property type="match status" value="1"/>
</dbReference>
<dbReference type="PANTHER" id="PTHR43479">
    <property type="entry name" value="ACREF/ENVCD OPERON REPRESSOR-RELATED"/>
    <property type="match status" value="1"/>
</dbReference>
<dbReference type="Pfam" id="PF00440">
    <property type="entry name" value="TetR_N"/>
    <property type="match status" value="1"/>
</dbReference>
<accession>A0A940WYM9</accession>
<evidence type="ECO:0000256" key="3">
    <source>
        <dbReference type="ARBA" id="ARBA00023125"/>
    </source>
</evidence>
<dbReference type="Proteomes" id="UP000678228">
    <property type="component" value="Unassembled WGS sequence"/>
</dbReference>
<keyword evidence="4" id="KW-0804">Transcription</keyword>
<evidence type="ECO:0000256" key="2">
    <source>
        <dbReference type="ARBA" id="ARBA00023015"/>
    </source>
</evidence>
<dbReference type="InterPro" id="IPR009057">
    <property type="entry name" value="Homeodomain-like_sf"/>
</dbReference>
<dbReference type="InterPro" id="IPR001647">
    <property type="entry name" value="HTH_TetR"/>
</dbReference>
<keyword evidence="8" id="KW-1185">Reference proteome</keyword>
<reference evidence="7" key="1">
    <citation type="submission" date="2021-03" db="EMBL/GenBank/DDBJ databases">
        <title>Bacillus suaedae sp. nov., isolated from Suaeda aralocaspica.</title>
        <authorList>
            <person name="Lei R.F.R."/>
        </authorList>
    </citation>
    <scope>NUCLEOTIDE SEQUENCE</scope>
    <source>
        <strain evidence="7">YZJH907-2</strain>
    </source>
</reference>
<keyword evidence="3 5" id="KW-0238">DNA-binding</keyword>
<gene>
    <name evidence="7" type="ORF">J7W16_18810</name>
</gene>
<dbReference type="AlphaFoldDB" id="A0A940WYM9"/>
<dbReference type="SUPFAM" id="SSF48498">
    <property type="entry name" value="Tetracyclin repressor-like, C-terminal domain"/>
    <property type="match status" value="1"/>
</dbReference>
<evidence type="ECO:0000259" key="6">
    <source>
        <dbReference type="PROSITE" id="PS50977"/>
    </source>
</evidence>
<evidence type="ECO:0000313" key="7">
    <source>
        <dbReference type="EMBL" id="MBP3953178.1"/>
    </source>
</evidence>
<proteinExistence type="predicted"/>
<dbReference type="InterPro" id="IPR036271">
    <property type="entry name" value="Tet_transcr_reg_TetR-rel_C_sf"/>
</dbReference>
<evidence type="ECO:0000313" key="8">
    <source>
        <dbReference type="Proteomes" id="UP000678228"/>
    </source>
</evidence>
<evidence type="ECO:0000256" key="5">
    <source>
        <dbReference type="PROSITE-ProRule" id="PRU00335"/>
    </source>
</evidence>
<dbReference type="SUPFAM" id="SSF46689">
    <property type="entry name" value="Homeodomain-like"/>
    <property type="match status" value="1"/>
</dbReference>
<sequence>MIKQNKRDKIIEAALQIFLKEGYERATMQGIASAAGVGKGTTYEYFPSKEALFNDVVREGFDYLITELAVALEQEGTIQEKVERMYLRHLTIFQTETQFRDLMLNDMGKIPEETQLWLIAQQSEFVLKLKGILEDGIKIGELRPIHTRVAANTITHGLKMIYYYQGEEHESIEELVKEQVAMLFNGMNQI</sequence>
<dbReference type="FunFam" id="1.10.10.60:FF:000141">
    <property type="entry name" value="TetR family transcriptional regulator"/>
    <property type="match status" value="1"/>
</dbReference>
<protein>
    <submittedName>
        <fullName evidence="7">TetR/AcrR family transcriptional regulator</fullName>
    </submittedName>
</protein>
<feature type="domain" description="HTH tetR-type" evidence="6">
    <location>
        <begin position="4"/>
        <end position="64"/>
    </location>
</feature>
<feature type="DNA-binding region" description="H-T-H motif" evidence="5">
    <location>
        <begin position="27"/>
        <end position="46"/>
    </location>
</feature>